<sequence length="117" mass="13980">MFQKKISLWFYFLTVLILLAPYGVEVYRRIAFEIELKKIYKKCPDFYTGMRLIDFYEVTGNYVKPTVKIELSRSDSSYHHYIHYPPLMGKELYYKFEFDPFTNKLIQPGLPGSCPKL</sequence>
<keyword evidence="1" id="KW-0812">Transmembrane</keyword>
<organism evidence="2 3">
    <name type="scientific">Neolewinella lacunae</name>
    <dbReference type="NCBI Taxonomy" id="1517758"/>
    <lineage>
        <taxon>Bacteria</taxon>
        <taxon>Pseudomonadati</taxon>
        <taxon>Bacteroidota</taxon>
        <taxon>Saprospiria</taxon>
        <taxon>Saprospirales</taxon>
        <taxon>Lewinellaceae</taxon>
        <taxon>Neolewinella</taxon>
    </lineage>
</organism>
<dbReference type="AlphaFoldDB" id="A0A923PGS8"/>
<protein>
    <submittedName>
        <fullName evidence="2">Uncharacterized protein</fullName>
    </submittedName>
</protein>
<reference evidence="2" key="1">
    <citation type="submission" date="2020-08" db="EMBL/GenBank/DDBJ databases">
        <title>Lewinella bacteria from marine environments.</title>
        <authorList>
            <person name="Zhong Y."/>
        </authorList>
    </citation>
    <scope>NUCLEOTIDE SEQUENCE</scope>
    <source>
        <strain evidence="2">KCTC 42187</strain>
    </source>
</reference>
<dbReference type="Proteomes" id="UP000650081">
    <property type="component" value="Unassembled WGS sequence"/>
</dbReference>
<dbReference type="RefSeq" id="WP_187465879.1">
    <property type="nucleotide sequence ID" value="NZ_JACSIT010000078.1"/>
</dbReference>
<evidence type="ECO:0000313" key="2">
    <source>
        <dbReference type="EMBL" id="MBC6993780.1"/>
    </source>
</evidence>
<evidence type="ECO:0000256" key="1">
    <source>
        <dbReference type="SAM" id="Phobius"/>
    </source>
</evidence>
<comment type="caution">
    <text evidence="2">The sequence shown here is derived from an EMBL/GenBank/DDBJ whole genome shotgun (WGS) entry which is preliminary data.</text>
</comment>
<keyword evidence="1" id="KW-1133">Transmembrane helix</keyword>
<keyword evidence="1" id="KW-0472">Membrane</keyword>
<feature type="transmembrane region" description="Helical" evidence="1">
    <location>
        <begin position="6"/>
        <end position="24"/>
    </location>
</feature>
<proteinExistence type="predicted"/>
<accession>A0A923PGS8</accession>
<evidence type="ECO:0000313" key="3">
    <source>
        <dbReference type="Proteomes" id="UP000650081"/>
    </source>
</evidence>
<gene>
    <name evidence="2" type="ORF">H9S92_06390</name>
</gene>
<name>A0A923PGS8_9BACT</name>
<dbReference type="EMBL" id="JACSIT010000078">
    <property type="protein sequence ID" value="MBC6993780.1"/>
    <property type="molecule type" value="Genomic_DNA"/>
</dbReference>
<keyword evidence="3" id="KW-1185">Reference proteome</keyword>